<dbReference type="PANTHER" id="PTHR32234:SF3">
    <property type="entry name" value="SUPPRESSION OF COPPER SENSITIVITY PROTEIN"/>
    <property type="match status" value="1"/>
</dbReference>
<reference evidence="12 13" key="1">
    <citation type="submission" date="2019-08" db="EMBL/GenBank/DDBJ databases">
        <title>Luteimonas viscosus sp. nov., isolated from soil of a sunflower field.</title>
        <authorList>
            <person name="Jianli Z."/>
            <person name="Ying Z."/>
        </authorList>
    </citation>
    <scope>NUCLEOTIDE SEQUENCE [LARGE SCALE GENOMIC DNA]</scope>
    <source>
        <strain evidence="12 13">XBU10</strain>
    </source>
</reference>
<dbReference type="InterPro" id="IPR028250">
    <property type="entry name" value="DsbDN"/>
</dbReference>
<feature type="domain" description="Cytochrome C biogenesis protein transmembrane" evidence="10">
    <location>
        <begin position="409"/>
        <end position="618"/>
    </location>
</feature>
<dbReference type="RefSeq" id="WP_149102609.1">
    <property type="nucleotide sequence ID" value="NZ_VTFT01000001.1"/>
</dbReference>
<dbReference type="AlphaFoldDB" id="A0A5D4XNB2"/>
<keyword evidence="4 8" id="KW-1133">Transmembrane helix</keyword>
<feature type="domain" description="Thiol:disulfide interchange protein DsbD N-terminal" evidence="11">
    <location>
        <begin position="30"/>
        <end position="144"/>
    </location>
</feature>
<evidence type="ECO:0000313" key="12">
    <source>
        <dbReference type="EMBL" id="TYT26059.1"/>
    </source>
</evidence>
<dbReference type="Gene3D" id="3.40.30.10">
    <property type="entry name" value="Glutaredoxin"/>
    <property type="match status" value="1"/>
</dbReference>
<name>A0A5D4XNB2_9GAMM</name>
<dbReference type="GO" id="GO:0015035">
    <property type="term" value="F:protein-disulfide reductase activity"/>
    <property type="evidence" value="ECO:0007669"/>
    <property type="project" value="TreeGrafter"/>
</dbReference>
<feature type="transmembrane region" description="Helical" evidence="8">
    <location>
        <begin position="405"/>
        <end position="429"/>
    </location>
</feature>
<comment type="caution">
    <text evidence="12">The sequence shown here is derived from an EMBL/GenBank/DDBJ whole genome shotgun (WGS) entry which is preliminary data.</text>
</comment>
<dbReference type="Pfam" id="PF13899">
    <property type="entry name" value="Thioredoxin_7"/>
    <property type="match status" value="1"/>
</dbReference>
<feature type="transmembrane region" description="Helical" evidence="8">
    <location>
        <begin position="488"/>
        <end position="510"/>
    </location>
</feature>
<feature type="compositionally biased region" description="Low complexity" evidence="7">
    <location>
        <begin position="374"/>
        <end position="390"/>
    </location>
</feature>
<dbReference type="EMBL" id="VTFT01000001">
    <property type="protein sequence ID" value="TYT26059.1"/>
    <property type="molecule type" value="Genomic_DNA"/>
</dbReference>
<feature type="transmembrane region" description="Helical" evidence="8">
    <location>
        <begin position="531"/>
        <end position="557"/>
    </location>
</feature>
<keyword evidence="2 8" id="KW-0812">Transmembrane</keyword>
<feature type="region of interest" description="Disordered" evidence="7">
    <location>
        <begin position="326"/>
        <end position="398"/>
    </location>
</feature>
<feature type="chain" id="PRO_5022737861" evidence="9">
    <location>
        <begin position="27"/>
        <end position="805"/>
    </location>
</feature>
<keyword evidence="9" id="KW-0732">Signal</keyword>
<dbReference type="InterPro" id="IPR017937">
    <property type="entry name" value="Thioredoxin_CS"/>
</dbReference>
<evidence type="ECO:0000256" key="7">
    <source>
        <dbReference type="SAM" id="MobiDB-lite"/>
    </source>
</evidence>
<dbReference type="Pfam" id="PF02683">
    <property type="entry name" value="DsbD_TM"/>
    <property type="match status" value="1"/>
</dbReference>
<dbReference type="InterPro" id="IPR036249">
    <property type="entry name" value="Thioredoxin-like_sf"/>
</dbReference>
<dbReference type="GO" id="GO:0045454">
    <property type="term" value="P:cell redox homeostasis"/>
    <property type="evidence" value="ECO:0007669"/>
    <property type="project" value="TreeGrafter"/>
</dbReference>
<dbReference type="Pfam" id="PF11412">
    <property type="entry name" value="DsbD_N"/>
    <property type="match status" value="2"/>
</dbReference>
<feature type="transmembrane region" description="Helical" evidence="8">
    <location>
        <begin position="450"/>
        <end position="473"/>
    </location>
</feature>
<dbReference type="Proteomes" id="UP000324973">
    <property type="component" value="Unassembled WGS sequence"/>
</dbReference>
<evidence type="ECO:0000259" key="11">
    <source>
        <dbReference type="Pfam" id="PF11412"/>
    </source>
</evidence>
<evidence type="ECO:0000256" key="2">
    <source>
        <dbReference type="ARBA" id="ARBA00022692"/>
    </source>
</evidence>
<accession>A0A5D4XNB2</accession>
<evidence type="ECO:0000256" key="6">
    <source>
        <dbReference type="ARBA" id="ARBA00023284"/>
    </source>
</evidence>
<gene>
    <name evidence="12" type="ORF">FZO89_07200</name>
</gene>
<comment type="subcellular location">
    <subcellularLocation>
        <location evidence="1">Membrane</location>
        <topology evidence="1">Multi-pass membrane protein</topology>
    </subcellularLocation>
</comment>
<proteinExistence type="predicted"/>
<dbReference type="GO" id="GO:0016020">
    <property type="term" value="C:membrane"/>
    <property type="evidence" value="ECO:0007669"/>
    <property type="project" value="UniProtKB-SubCell"/>
</dbReference>
<evidence type="ECO:0000313" key="13">
    <source>
        <dbReference type="Proteomes" id="UP000324973"/>
    </source>
</evidence>
<dbReference type="CDD" id="cd02953">
    <property type="entry name" value="DsbDgamma"/>
    <property type="match status" value="1"/>
</dbReference>
<dbReference type="Gene3D" id="2.60.40.1250">
    <property type="entry name" value="Thiol:disulfide interchange protein DsbD, N-terminal domain"/>
    <property type="match status" value="2"/>
</dbReference>
<keyword evidence="5 8" id="KW-0472">Membrane</keyword>
<feature type="transmembrane region" description="Helical" evidence="8">
    <location>
        <begin position="563"/>
        <end position="589"/>
    </location>
</feature>
<dbReference type="SUPFAM" id="SSF52833">
    <property type="entry name" value="Thioredoxin-like"/>
    <property type="match status" value="1"/>
</dbReference>
<keyword evidence="6" id="KW-0676">Redox-active center</keyword>
<sequence>MNLLPRRLRCAFAALALLAATLPAAAIDESQLLPVDEAFVLDARAVSRGRIEIEWKIADGYYLYRHRTAVQATGGGFKSNPLQLPAGKRHTDEFFGEVETYRRQLTAVFTGAAADGVDQVTLQVKYQGCADLGICYPPQTRELRVALPATGASPGAAVSAAGSRTAPGAAPTGDTGFAALGRTLSGARAPAPLLGTDAAGRAQALPLPPEQAFGFEAIADGGNALLLRFTPAPGYYLYRDRSSFLVEGADGIAAEAPRWPPGKAHRDEHFGEVVVYFDQVDVPLPLRRTIPDAARLTLTATFQGCQDDGICYPPMTRTVDVAVPRGGIATGERGPESPSPATSPEAPGRSGESGPAPTPPNPEAGSGPGDAEVDAGPSTSAASDASADNAARTRPPGAIPPKGGVFGALLLALLGGLVLNLMPCVLPILSLKVLGLAQSGESRARARSHALWYTLGVLAAFAAIGLLVLALRAGGQALGWGFQLQQPWFVAALVYLMFAVGLSLSGVFTLGGGLGNLGQSLAARSGPAGDFFTGVLACVVASPCIAPFMGGALAFAFTASPLLALAVFLMLGLGLALPFLLVGFVPALADRLPKPGAWMETFKQVLAFPMYLTAIWLLWILGKQRGVDAMALVAVGLAVFALALWWHERRRWTGRLPGRVLALALALLALYPVWKVGSLPPPARAGAAADALQQAWTPERLQALRADGRVVFVNMTADWCVTCKANERRVLSQPAFREALREAGAAYLVGDYTNTDPAITAFLDRHRAVGVPLYVVYPAGGGEGEVLPALLSDEIVVSALGRAAR</sequence>
<evidence type="ECO:0000256" key="1">
    <source>
        <dbReference type="ARBA" id="ARBA00004141"/>
    </source>
</evidence>
<dbReference type="InterPro" id="IPR036929">
    <property type="entry name" value="DsbDN_sf"/>
</dbReference>
<protein>
    <submittedName>
        <fullName evidence="12">Cytochrome C biogenesis protein</fullName>
    </submittedName>
</protein>
<dbReference type="GO" id="GO:0017004">
    <property type="term" value="P:cytochrome complex assembly"/>
    <property type="evidence" value="ECO:0007669"/>
    <property type="project" value="UniProtKB-KW"/>
</dbReference>
<dbReference type="OrthoDB" id="9811036at2"/>
<evidence type="ECO:0000256" key="9">
    <source>
        <dbReference type="SAM" id="SignalP"/>
    </source>
</evidence>
<evidence type="ECO:0000256" key="3">
    <source>
        <dbReference type="ARBA" id="ARBA00022748"/>
    </source>
</evidence>
<dbReference type="PANTHER" id="PTHR32234">
    <property type="entry name" value="THIOL:DISULFIDE INTERCHANGE PROTEIN DSBD"/>
    <property type="match status" value="1"/>
</dbReference>
<dbReference type="SUPFAM" id="SSF74863">
    <property type="entry name" value="Thiol:disulfide interchange protein DsbD, N-terminal domain (DsbD-alpha)"/>
    <property type="match status" value="2"/>
</dbReference>
<keyword evidence="3" id="KW-0201">Cytochrome c-type biogenesis</keyword>
<dbReference type="InterPro" id="IPR035671">
    <property type="entry name" value="DsbD_gamma"/>
</dbReference>
<feature type="transmembrane region" description="Helical" evidence="8">
    <location>
        <begin position="601"/>
        <end position="621"/>
    </location>
</feature>
<dbReference type="PROSITE" id="PS00194">
    <property type="entry name" value="THIOREDOXIN_1"/>
    <property type="match status" value="1"/>
</dbReference>
<keyword evidence="13" id="KW-1185">Reference proteome</keyword>
<organism evidence="12 13">
    <name type="scientific">Luteimonas viscosa</name>
    <dbReference type="NCBI Taxonomy" id="1132694"/>
    <lineage>
        <taxon>Bacteria</taxon>
        <taxon>Pseudomonadati</taxon>
        <taxon>Pseudomonadota</taxon>
        <taxon>Gammaproteobacteria</taxon>
        <taxon>Lysobacterales</taxon>
        <taxon>Lysobacteraceae</taxon>
        <taxon>Luteimonas</taxon>
    </lineage>
</organism>
<evidence type="ECO:0000256" key="5">
    <source>
        <dbReference type="ARBA" id="ARBA00023136"/>
    </source>
</evidence>
<feature type="transmembrane region" description="Helical" evidence="8">
    <location>
        <begin position="627"/>
        <end position="646"/>
    </location>
</feature>
<feature type="signal peptide" evidence="9">
    <location>
        <begin position="1"/>
        <end position="26"/>
    </location>
</feature>
<feature type="domain" description="Thiol:disulfide interchange protein DsbD N-terminal" evidence="11">
    <location>
        <begin position="205"/>
        <end position="321"/>
    </location>
</feature>
<evidence type="ECO:0000259" key="10">
    <source>
        <dbReference type="Pfam" id="PF02683"/>
    </source>
</evidence>
<evidence type="ECO:0000256" key="8">
    <source>
        <dbReference type="SAM" id="Phobius"/>
    </source>
</evidence>
<evidence type="ECO:0000256" key="4">
    <source>
        <dbReference type="ARBA" id="ARBA00022989"/>
    </source>
</evidence>
<dbReference type="InterPro" id="IPR003834">
    <property type="entry name" value="Cyt_c_assmbl_TM_dom"/>
</dbReference>